<feature type="binding site" evidence="9">
    <location>
        <position position="167"/>
    </location>
    <ligand>
        <name>Mn(2+)</name>
        <dbReference type="ChEBI" id="CHEBI:29035"/>
    </ligand>
</feature>
<dbReference type="PIRSF" id="PIRSF000349">
    <property type="entry name" value="SODismutase"/>
    <property type="match status" value="1"/>
</dbReference>
<dbReference type="Pfam" id="PF02777">
    <property type="entry name" value="Sod_Fe_C"/>
    <property type="match status" value="1"/>
</dbReference>
<dbReference type="InterPro" id="IPR036324">
    <property type="entry name" value="Mn/Fe_SOD_N_sf"/>
</dbReference>
<dbReference type="PANTHER" id="PTHR11404:SF6">
    <property type="entry name" value="SUPEROXIDE DISMUTASE [MN], MITOCHONDRIAL"/>
    <property type="match status" value="1"/>
</dbReference>
<dbReference type="Pfam" id="PF00081">
    <property type="entry name" value="Sod_Fe_N"/>
    <property type="match status" value="1"/>
</dbReference>
<comment type="function">
    <text evidence="10">Destroys radicals which are normally produced within the cells and which are toxic to biological systems.</text>
</comment>
<dbReference type="GO" id="GO:0030145">
    <property type="term" value="F:manganese ion binding"/>
    <property type="evidence" value="ECO:0007669"/>
    <property type="project" value="TreeGrafter"/>
</dbReference>
<dbReference type="GO" id="GO:0004784">
    <property type="term" value="F:superoxide dismutase activity"/>
    <property type="evidence" value="ECO:0007669"/>
    <property type="project" value="UniProtKB-EC"/>
</dbReference>
<dbReference type="Proteomes" id="UP000094285">
    <property type="component" value="Unassembled WGS sequence"/>
</dbReference>
<feature type="domain" description="Manganese/iron superoxide dismutase N-terminal" evidence="11">
    <location>
        <begin position="7"/>
        <end position="85"/>
    </location>
</feature>
<dbReference type="InterPro" id="IPR001189">
    <property type="entry name" value="Mn/Fe_SOD"/>
</dbReference>
<evidence type="ECO:0000256" key="7">
    <source>
        <dbReference type="ARBA" id="ARBA00023211"/>
    </source>
</evidence>
<reference evidence="14" key="1">
    <citation type="submission" date="2016-05" db="EMBL/GenBank/DDBJ databases">
        <title>Comparative genomics of biotechnologically important yeasts.</title>
        <authorList>
            <consortium name="DOE Joint Genome Institute"/>
            <person name="Riley R."/>
            <person name="Haridas S."/>
            <person name="Wolfe K.H."/>
            <person name="Lopes M.R."/>
            <person name="Hittinger C.T."/>
            <person name="Goker M."/>
            <person name="Salamov A."/>
            <person name="Wisecaver J."/>
            <person name="Long T.M."/>
            <person name="Aerts A.L."/>
            <person name="Barry K."/>
            <person name="Choi C."/>
            <person name="Clum A."/>
            <person name="Coughlan A.Y."/>
            <person name="Deshpande S."/>
            <person name="Douglass A.P."/>
            <person name="Hanson S.J."/>
            <person name="Klenk H.-P."/>
            <person name="Labutti K."/>
            <person name="Lapidus A."/>
            <person name="Lindquist E."/>
            <person name="Lipzen A."/>
            <person name="Meier-Kolthoff J.P."/>
            <person name="Ohm R.A."/>
            <person name="Otillar R.P."/>
            <person name="Pangilinan J."/>
            <person name="Peng Y."/>
            <person name="Rokas A."/>
            <person name="Rosa C.A."/>
            <person name="Scheuner C."/>
            <person name="Sibirny A.A."/>
            <person name="Slot J.C."/>
            <person name="Stielow J.B."/>
            <person name="Sun H."/>
            <person name="Kurtzman C.P."/>
            <person name="Blackwell M."/>
            <person name="Grigoriev I.V."/>
            <person name="Jeffries T.W."/>
        </authorList>
    </citation>
    <scope>NUCLEOTIDE SEQUENCE [LARGE SCALE GENOMIC DNA]</scope>
    <source>
        <strain evidence="14">NRRL Y-17324</strain>
    </source>
</reference>
<evidence type="ECO:0000256" key="2">
    <source>
        <dbReference type="ARBA" id="ARBA00008714"/>
    </source>
</evidence>
<dbReference type="Gene3D" id="3.55.40.20">
    <property type="entry name" value="Iron/manganese superoxide dismutase, C-terminal domain"/>
    <property type="match status" value="1"/>
</dbReference>
<dbReference type="GO" id="GO:0005739">
    <property type="term" value="C:mitochondrion"/>
    <property type="evidence" value="ECO:0007669"/>
    <property type="project" value="UniProtKB-ARBA"/>
</dbReference>
<dbReference type="EC" id="1.15.1.1" evidence="3 10"/>
<dbReference type="InterPro" id="IPR019833">
    <property type="entry name" value="Mn/Fe_SOD_BS"/>
</dbReference>
<evidence type="ECO:0000256" key="1">
    <source>
        <dbReference type="ARBA" id="ARBA00001936"/>
    </source>
</evidence>
<dbReference type="AlphaFoldDB" id="A0A1E4SP47"/>
<keyword evidence="7" id="KW-0464">Manganese</keyword>
<dbReference type="InterPro" id="IPR036314">
    <property type="entry name" value="SOD_C_sf"/>
</dbReference>
<keyword evidence="6 10" id="KW-0560">Oxidoreductase</keyword>
<proteinExistence type="inferred from homology"/>
<dbReference type="SUPFAM" id="SSF54719">
    <property type="entry name" value="Fe,Mn superoxide dismutase (SOD), C-terminal domain"/>
    <property type="match status" value="1"/>
</dbReference>
<name>A0A1E4SP47_9ASCO</name>
<dbReference type="EMBL" id="KV453910">
    <property type="protein sequence ID" value="ODV81301.1"/>
    <property type="molecule type" value="Genomic_DNA"/>
</dbReference>
<feature type="binding site" evidence="9">
    <location>
        <position position="78"/>
    </location>
    <ligand>
        <name>Mn(2+)</name>
        <dbReference type="ChEBI" id="CHEBI:29035"/>
    </ligand>
</feature>
<evidence type="ECO:0000256" key="9">
    <source>
        <dbReference type="PIRSR" id="PIRSR000349-1"/>
    </source>
</evidence>
<evidence type="ECO:0000256" key="5">
    <source>
        <dbReference type="ARBA" id="ARBA00022862"/>
    </source>
</evidence>
<evidence type="ECO:0000256" key="4">
    <source>
        <dbReference type="ARBA" id="ARBA00022723"/>
    </source>
</evidence>
<evidence type="ECO:0000313" key="14">
    <source>
        <dbReference type="Proteomes" id="UP000094285"/>
    </source>
</evidence>
<organism evidence="13 14">
    <name type="scientific">Suhomyces tanzawaensis NRRL Y-17324</name>
    <dbReference type="NCBI Taxonomy" id="984487"/>
    <lineage>
        <taxon>Eukaryota</taxon>
        <taxon>Fungi</taxon>
        <taxon>Dikarya</taxon>
        <taxon>Ascomycota</taxon>
        <taxon>Saccharomycotina</taxon>
        <taxon>Pichiomycetes</taxon>
        <taxon>Debaryomycetaceae</taxon>
        <taxon>Suhomyces</taxon>
    </lineage>
</organism>
<dbReference type="GeneID" id="30984227"/>
<accession>A0A1E4SP47</accession>
<dbReference type="InterPro" id="IPR050265">
    <property type="entry name" value="Fe/Mn_Superoxide_Dismutase"/>
</dbReference>
<keyword evidence="4 9" id="KW-0479">Metal-binding</keyword>
<gene>
    <name evidence="13" type="ORF">CANTADRAFT_5249</name>
</gene>
<evidence type="ECO:0000313" key="13">
    <source>
        <dbReference type="EMBL" id="ODV81301.1"/>
    </source>
</evidence>
<evidence type="ECO:0000256" key="8">
    <source>
        <dbReference type="ARBA" id="ARBA00049204"/>
    </source>
</evidence>
<evidence type="ECO:0000259" key="12">
    <source>
        <dbReference type="Pfam" id="PF02777"/>
    </source>
</evidence>
<comment type="catalytic activity">
    <reaction evidence="8 10">
        <text>2 superoxide + 2 H(+) = H2O2 + O2</text>
        <dbReference type="Rhea" id="RHEA:20696"/>
        <dbReference type="ChEBI" id="CHEBI:15378"/>
        <dbReference type="ChEBI" id="CHEBI:15379"/>
        <dbReference type="ChEBI" id="CHEBI:16240"/>
        <dbReference type="ChEBI" id="CHEBI:18421"/>
        <dbReference type="EC" id="1.15.1.1"/>
    </reaction>
</comment>
<dbReference type="FunFam" id="1.10.287.990:FF:000001">
    <property type="entry name" value="Superoxide dismutase"/>
    <property type="match status" value="1"/>
</dbReference>
<evidence type="ECO:0000256" key="6">
    <source>
        <dbReference type="ARBA" id="ARBA00023002"/>
    </source>
</evidence>
<dbReference type="STRING" id="984487.A0A1E4SP47"/>
<sequence length="204" mass="22499">MSHTPIELPKLDWAYDALEPHISGEINRIHHSKHHQVYVNGFNAAITALSAAEAKGDVKGAVAIQQNIKFHGGGHTNHSLFWKTLAPVSQGGGVHPSEDSPLGKQIVKQYGSVAKLIELTNAKLAGIQGSGWAFIVKNKENGGTLDVVTTFNQDTVLEPYVPLIAIDAWEHAYYLQYQNVKADYFKAIWNVISWKEAEKRFASN</sequence>
<evidence type="ECO:0000256" key="10">
    <source>
        <dbReference type="RuleBase" id="RU000414"/>
    </source>
</evidence>
<dbReference type="FunFam" id="3.55.40.20:FF:000002">
    <property type="entry name" value="Superoxide dismutase"/>
    <property type="match status" value="1"/>
</dbReference>
<keyword evidence="5" id="KW-0049">Antioxidant</keyword>
<feature type="domain" description="Manganese/iron superoxide dismutase C-terminal" evidence="12">
    <location>
        <begin position="100"/>
        <end position="200"/>
    </location>
</feature>
<keyword evidence="14" id="KW-1185">Reference proteome</keyword>
<dbReference type="PRINTS" id="PR01703">
    <property type="entry name" value="MNSODISMTASE"/>
</dbReference>
<dbReference type="InterPro" id="IPR019832">
    <property type="entry name" value="Mn/Fe_SOD_C"/>
</dbReference>
<dbReference type="PANTHER" id="PTHR11404">
    <property type="entry name" value="SUPEROXIDE DISMUTASE 2"/>
    <property type="match status" value="1"/>
</dbReference>
<dbReference type="RefSeq" id="XP_020066423.1">
    <property type="nucleotide sequence ID" value="XM_020210091.1"/>
</dbReference>
<evidence type="ECO:0000259" key="11">
    <source>
        <dbReference type="Pfam" id="PF00081"/>
    </source>
</evidence>
<dbReference type="PROSITE" id="PS00088">
    <property type="entry name" value="SOD_MN"/>
    <property type="match status" value="1"/>
</dbReference>
<comment type="similarity">
    <text evidence="2 10">Belongs to the iron/manganese superoxide dismutase family.</text>
</comment>
<protein>
    <recommendedName>
        <fullName evidence="3 10">Superoxide dismutase</fullName>
        <ecNumber evidence="3 10">1.15.1.1</ecNumber>
    </recommendedName>
</protein>
<feature type="binding site" evidence="9">
    <location>
        <position position="171"/>
    </location>
    <ligand>
        <name>Mn(2+)</name>
        <dbReference type="ChEBI" id="CHEBI:29035"/>
    </ligand>
</feature>
<dbReference type="SUPFAM" id="SSF46609">
    <property type="entry name" value="Fe,Mn superoxide dismutase (SOD), N-terminal domain"/>
    <property type="match status" value="1"/>
</dbReference>
<evidence type="ECO:0000256" key="3">
    <source>
        <dbReference type="ARBA" id="ARBA00012682"/>
    </source>
</evidence>
<dbReference type="InterPro" id="IPR019831">
    <property type="entry name" value="Mn/Fe_SOD_N"/>
</dbReference>
<dbReference type="Gene3D" id="1.10.287.990">
    <property type="entry name" value="Fe,Mn superoxide dismutase (SOD) domain"/>
    <property type="match status" value="1"/>
</dbReference>
<feature type="binding site" evidence="9">
    <location>
        <position position="30"/>
    </location>
    <ligand>
        <name>Mn(2+)</name>
        <dbReference type="ChEBI" id="CHEBI:29035"/>
    </ligand>
</feature>
<dbReference type="OrthoDB" id="239262at2759"/>
<comment type="cofactor">
    <cofactor evidence="1">
        <name>Mn(2+)</name>
        <dbReference type="ChEBI" id="CHEBI:29035"/>
    </cofactor>
</comment>